<dbReference type="PANTHER" id="PTHR24028:SF316">
    <property type="entry name" value="NEURAL-CADHERIN-LIKE"/>
    <property type="match status" value="1"/>
</dbReference>
<evidence type="ECO:0000256" key="4">
    <source>
        <dbReference type="ARBA" id="ARBA00023180"/>
    </source>
</evidence>
<evidence type="ECO:0000256" key="1">
    <source>
        <dbReference type="ARBA" id="ARBA00004167"/>
    </source>
</evidence>
<keyword evidence="3" id="KW-1133">Transmembrane helix</keyword>
<dbReference type="Pfam" id="PF00028">
    <property type="entry name" value="Cadherin"/>
    <property type="match status" value="1"/>
</dbReference>
<dbReference type="Gene3D" id="2.60.40.60">
    <property type="entry name" value="Cadherins"/>
    <property type="match status" value="2"/>
</dbReference>
<keyword evidence="8" id="KW-1185">Reference proteome</keyword>
<keyword evidence="3" id="KW-0472">Membrane</keyword>
<protein>
    <submittedName>
        <fullName evidence="7">Cadherin domain-containing protein</fullName>
    </submittedName>
</protein>
<reference evidence="8" key="1">
    <citation type="journal article" date="2019" name="Int. J. Syst. Evol. Microbiol.">
        <title>The Global Catalogue of Microorganisms (GCM) 10K type strain sequencing project: providing services to taxonomists for standard genome sequencing and annotation.</title>
        <authorList>
            <consortium name="The Broad Institute Genomics Platform"/>
            <consortium name="The Broad Institute Genome Sequencing Center for Infectious Disease"/>
            <person name="Wu L."/>
            <person name="Ma J."/>
        </authorList>
    </citation>
    <scope>NUCLEOTIDE SEQUENCE [LARGE SCALE GENOMIC DNA]</scope>
    <source>
        <strain evidence="8">KCTC 23984</strain>
    </source>
</reference>
<dbReference type="RefSeq" id="WP_377488411.1">
    <property type="nucleotide sequence ID" value="NZ_JBHUOX010000018.1"/>
</dbReference>
<comment type="subcellular location">
    <subcellularLocation>
        <location evidence="1">Membrane</location>
        <topology evidence="1">Single-pass membrane protein</topology>
    </subcellularLocation>
</comment>
<sequence length="668" mass="74548">MKKFYISLLLICWLSSITLAQQQKPTGGGAYTPPVFNCVSGEQRQHIVQMLDTNSEMLRERGRLSSDGQRAKKAAFAWPLKQSQGFSDPSYYAITNYVDHDPDFPSKLIDYNCGTRTYDIASGYNHTGTDIQLWPFARVMQSKNQVQVIAAEAGTIIGKEDQNTDENCTMCSNCNWNAIYVQHADGSVAWYGHLKKNTLTLKGVGKTVEKGEFLGFVGSSGSSTAPHLHFEVYKSTTYNAANRIDPFAGECNTLNGNDTYWEDQKAYREPTINKIMTHSAAPNYNDQLCPALEVINEENSFQRGQHVLFASYFHDQLVQTSANYVVYTPSNQIFQSWTLTSPSSYSASWWYWTYILPANAPYGVWRYEVTYNGQKVTHNFTVGAPASVSFSAGELQENQPVGTLVGNLSSASDDPNDSFTYSLKAGEGDTDNTSFTINGNKINTAAVLDYEQKKTYNVRLQSMNKRGLSLERQMEIAVKDVNEQPTAITINKNNIDENNAKDVAIGSFTSTDPDGNDTHAYTLSDEGNSDNAYFTVEGNVLKASEIFDYEVKSSYHVHVQTKDSGGLIHKETLVISINDVQESVTGISEEEKRILKVYPNPTVRFLVIRSEETVEHISIVNMYGSTVLTKQPHFKETELDLNLLASGIYIALVSSRGKVYRRQIVVVK</sequence>
<evidence type="ECO:0000313" key="7">
    <source>
        <dbReference type="EMBL" id="MFD3002637.1"/>
    </source>
</evidence>
<dbReference type="InterPro" id="IPR015919">
    <property type="entry name" value="Cadherin-like_sf"/>
</dbReference>
<dbReference type="Pfam" id="PF18962">
    <property type="entry name" value="Por_Secre_tail"/>
    <property type="match status" value="1"/>
</dbReference>
<keyword evidence="5" id="KW-0732">Signal</keyword>
<proteinExistence type="predicted"/>
<dbReference type="Pfam" id="PF01551">
    <property type="entry name" value="Peptidase_M23"/>
    <property type="match status" value="1"/>
</dbReference>
<dbReference type="SUPFAM" id="SSF49313">
    <property type="entry name" value="Cadherin-like"/>
    <property type="match status" value="2"/>
</dbReference>
<dbReference type="PROSITE" id="PS50268">
    <property type="entry name" value="CADHERIN_2"/>
    <property type="match status" value="2"/>
</dbReference>
<name>A0ABW6C067_9BACT</name>
<evidence type="ECO:0000259" key="6">
    <source>
        <dbReference type="PROSITE" id="PS50268"/>
    </source>
</evidence>
<dbReference type="InterPro" id="IPR002126">
    <property type="entry name" value="Cadherin-like_dom"/>
</dbReference>
<dbReference type="InterPro" id="IPR026444">
    <property type="entry name" value="Secre_tail"/>
</dbReference>
<keyword evidence="2" id="KW-0812">Transmembrane</keyword>
<feature type="domain" description="Cadherin" evidence="6">
    <location>
        <begin position="487"/>
        <end position="603"/>
    </location>
</feature>
<dbReference type="Gene3D" id="2.70.70.10">
    <property type="entry name" value="Glucose Permease (Domain IIA)"/>
    <property type="match status" value="1"/>
</dbReference>
<feature type="domain" description="Cadherin" evidence="6">
    <location>
        <begin position="394"/>
        <end position="487"/>
    </location>
</feature>
<feature type="chain" id="PRO_5045773255" evidence="5">
    <location>
        <begin position="21"/>
        <end position="668"/>
    </location>
</feature>
<dbReference type="SMART" id="SM00112">
    <property type="entry name" value="CA"/>
    <property type="match status" value="2"/>
</dbReference>
<dbReference type="CDD" id="cd11304">
    <property type="entry name" value="Cadherin_repeat"/>
    <property type="match status" value="2"/>
</dbReference>
<dbReference type="NCBIfam" id="TIGR04183">
    <property type="entry name" value="Por_Secre_tail"/>
    <property type="match status" value="1"/>
</dbReference>
<dbReference type="InterPro" id="IPR050174">
    <property type="entry name" value="Protocadherin/Cadherin-CA"/>
</dbReference>
<keyword evidence="4" id="KW-0325">Glycoprotein</keyword>
<gene>
    <name evidence="7" type="ORF">ACFS7Z_19860</name>
</gene>
<dbReference type="InterPro" id="IPR011055">
    <property type="entry name" value="Dup_hybrid_motif"/>
</dbReference>
<organism evidence="7 8">
    <name type="scientific">Pontibacter toksunensis</name>
    <dbReference type="NCBI Taxonomy" id="1332631"/>
    <lineage>
        <taxon>Bacteria</taxon>
        <taxon>Pseudomonadati</taxon>
        <taxon>Bacteroidota</taxon>
        <taxon>Cytophagia</taxon>
        <taxon>Cytophagales</taxon>
        <taxon>Hymenobacteraceae</taxon>
        <taxon>Pontibacter</taxon>
    </lineage>
</organism>
<dbReference type="SUPFAM" id="SSF51261">
    <property type="entry name" value="Duplicated hybrid motif"/>
    <property type="match status" value="1"/>
</dbReference>
<dbReference type="PANTHER" id="PTHR24028">
    <property type="entry name" value="CADHERIN-87A"/>
    <property type="match status" value="1"/>
</dbReference>
<comment type="caution">
    <text evidence="7">The sequence shown here is derived from an EMBL/GenBank/DDBJ whole genome shotgun (WGS) entry which is preliminary data.</text>
</comment>
<dbReference type="InterPro" id="IPR016047">
    <property type="entry name" value="M23ase_b-sheet_dom"/>
</dbReference>
<evidence type="ECO:0000256" key="5">
    <source>
        <dbReference type="SAM" id="SignalP"/>
    </source>
</evidence>
<evidence type="ECO:0000313" key="8">
    <source>
        <dbReference type="Proteomes" id="UP001597641"/>
    </source>
</evidence>
<dbReference type="CDD" id="cd12797">
    <property type="entry name" value="M23_peptidase"/>
    <property type="match status" value="1"/>
</dbReference>
<accession>A0ABW6C067</accession>
<dbReference type="PRINTS" id="PR00205">
    <property type="entry name" value="CADHERIN"/>
</dbReference>
<dbReference type="EMBL" id="JBHUOX010000018">
    <property type="protein sequence ID" value="MFD3002637.1"/>
    <property type="molecule type" value="Genomic_DNA"/>
</dbReference>
<evidence type="ECO:0000256" key="2">
    <source>
        <dbReference type="ARBA" id="ARBA00022692"/>
    </source>
</evidence>
<feature type="signal peptide" evidence="5">
    <location>
        <begin position="1"/>
        <end position="20"/>
    </location>
</feature>
<dbReference type="Proteomes" id="UP001597641">
    <property type="component" value="Unassembled WGS sequence"/>
</dbReference>
<evidence type="ECO:0000256" key="3">
    <source>
        <dbReference type="ARBA" id="ARBA00022989"/>
    </source>
</evidence>